<dbReference type="AlphaFoldDB" id="A0A8J2Q0M5"/>
<feature type="compositionally biased region" description="Polar residues" evidence="3">
    <location>
        <begin position="856"/>
        <end position="868"/>
    </location>
</feature>
<evidence type="ECO:0008006" key="6">
    <source>
        <dbReference type="Google" id="ProtNLM"/>
    </source>
</evidence>
<protein>
    <recommendedName>
        <fullName evidence="6">DNA polymerase V</fullName>
    </recommendedName>
</protein>
<dbReference type="GO" id="GO:0003723">
    <property type="term" value="F:RNA binding"/>
    <property type="evidence" value="ECO:0007669"/>
    <property type="project" value="TreeGrafter"/>
</dbReference>
<reference evidence="4" key="1">
    <citation type="submission" date="2021-06" db="EMBL/GenBank/DDBJ databases">
        <authorList>
            <person name="Hodson N. C."/>
            <person name="Mongue J. A."/>
            <person name="Jaron S. K."/>
        </authorList>
    </citation>
    <scope>NUCLEOTIDE SEQUENCE</scope>
</reference>
<comment type="subcellular location">
    <subcellularLocation>
        <location evidence="1">Nucleus</location>
    </subcellularLocation>
</comment>
<dbReference type="GO" id="GO:0043565">
    <property type="term" value="F:sequence-specific DNA binding"/>
    <property type="evidence" value="ECO:0007669"/>
    <property type="project" value="TreeGrafter"/>
</dbReference>
<evidence type="ECO:0000256" key="1">
    <source>
        <dbReference type="ARBA" id="ARBA00004123"/>
    </source>
</evidence>
<organism evidence="4 5">
    <name type="scientific">Allacma fusca</name>
    <dbReference type="NCBI Taxonomy" id="39272"/>
    <lineage>
        <taxon>Eukaryota</taxon>
        <taxon>Metazoa</taxon>
        <taxon>Ecdysozoa</taxon>
        <taxon>Arthropoda</taxon>
        <taxon>Hexapoda</taxon>
        <taxon>Collembola</taxon>
        <taxon>Symphypleona</taxon>
        <taxon>Sminthuridae</taxon>
        <taxon>Allacma</taxon>
    </lineage>
</organism>
<feature type="region of interest" description="Disordered" evidence="3">
    <location>
        <begin position="602"/>
        <end position="655"/>
    </location>
</feature>
<evidence type="ECO:0000256" key="3">
    <source>
        <dbReference type="SAM" id="MobiDB-lite"/>
    </source>
</evidence>
<proteinExistence type="predicted"/>
<evidence type="ECO:0000256" key="2">
    <source>
        <dbReference type="ARBA" id="ARBA00023242"/>
    </source>
</evidence>
<feature type="compositionally biased region" description="Basic residues" evidence="3">
    <location>
        <begin position="813"/>
        <end position="824"/>
    </location>
</feature>
<feature type="region of interest" description="Disordered" evidence="3">
    <location>
        <begin position="801"/>
        <end position="881"/>
    </location>
</feature>
<dbReference type="PANTHER" id="PTHR13213">
    <property type="entry name" value="MYB-BINDING PROTEIN 1A FAMILY MEMBER"/>
    <property type="match status" value="1"/>
</dbReference>
<keyword evidence="2" id="KW-0539">Nucleus</keyword>
<dbReference type="OrthoDB" id="342531at2759"/>
<feature type="compositionally biased region" description="Acidic residues" evidence="3">
    <location>
        <begin position="602"/>
        <end position="622"/>
    </location>
</feature>
<keyword evidence="5" id="KW-1185">Reference proteome</keyword>
<feature type="compositionally biased region" description="Polar residues" evidence="3">
    <location>
        <begin position="623"/>
        <end position="641"/>
    </location>
</feature>
<dbReference type="GO" id="GO:0005730">
    <property type="term" value="C:nucleolus"/>
    <property type="evidence" value="ECO:0007669"/>
    <property type="project" value="InterPro"/>
</dbReference>
<feature type="compositionally biased region" description="Basic residues" evidence="3">
    <location>
        <begin position="869"/>
        <end position="881"/>
    </location>
</feature>
<dbReference type="InterPro" id="IPR007015">
    <property type="entry name" value="DNA_pol_V/MYBBP1A"/>
</dbReference>
<dbReference type="Proteomes" id="UP000708208">
    <property type="component" value="Unassembled WGS sequence"/>
</dbReference>
<sequence>MLQYFDSLKSSKENDRLDALTSIVGDCKNAGTNKEVQAWKSFEYAVGRFVKGLQSQVTSTRLEFYSGLTTLLSLAVKVDTEAVLEIIDKSLKGSGEESKSERKLLKIARILSYGALIRAKCKSDPNGSLPVHIARRILKSIVDITVKKKSLRSLSTPFICTFLNMCPPGELDEGVLSDLQRLLSKQEEQEDLDLNYFKIVLTAEHRNLTPALGMTREVHEIIKVLLAETDADDSDFLSLVFHHIRNSNLFEAFWKIFVSSLGPYHTELFCTCITHSIKSGCPLSYILCEDVVHLALSIFNNQQLGKTAKDKALESFQAIVSWGEGCCLTSKERKSALKLLYKKKPNLLYDYKILVGVIRNHLQHLSNKELDYLGGFLLESARSETEGESARVRISTIDLLRSISQMKKSSSSGNIEIANLFFQLGFCKQNISKEEGKAIDENSGVLVGHCSSLFLKCHQKTTDHIFVSAVYDYVSSVVDSTEGTYELLSPLDGQAKALWDKTAKLLKKITDPVVKLISQVGAVQLVKTSEDFLSVFENWLDLAKKIATKESPQEIVVFIVDQIASLNQPFCDFEAIFKRFAMEGKIVEETVQSLADAIDISEDFDDDEDDDSDEDESEDDEVVQNTTLNGFSNNQMSNSNVPADEINGGSDSDATIDMDEATEEDLKRMDDALAGVFSAKKRVKEDARRETIKYMRVLNLVDVLIGRYKEPPISVILILLMPLISSVKHNLSIKSNKSELSRTLATLKRLNKCRKFTGMEDVDSDVLSTMAKEIEDLMKKKVVPKDVKNILASSRNNLLSSCQGSEKEEKTGKKDKKKKKKKAKTSNPSQPSTVNPSATTSEDSLETKNLKKAKTSSESAQVLGTNLPSKRKARAGSMKKKAKLLRMEVLSEGLSLNE</sequence>
<evidence type="ECO:0000313" key="5">
    <source>
        <dbReference type="Proteomes" id="UP000708208"/>
    </source>
</evidence>
<dbReference type="EMBL" id="CAJVCH010549625">
    <property type="protein sequence ID" value="CAG7828976.1"/>
    <property type="molecule type" value="Genomic_DNA"/>
</dbReference>
<name>A0A8J2Q0M5_9HEXA</name>
<gene>
    <name evidence="4" type="ORF">AFUS01_LOCUS38865</name>
</gene>
<evidence type="ECO:0000313" key="4">
    <source>
        <dbReference type="EMBL" id="CAG7828976.1"/>
    </source>
</evidence>
<feature type="compositionally biased region" description="Polar residues" evidence="3">
    <location>
        <begin position="825"/>
        <end position="842"/>
    </location>
</feature>
<dbReference type="PANTHER" id="PTHR13213:SF2">
    <property type="entry name" value="MYB-BINDING PROTEIN 1A"/>
    <property type="match status" value="1"/>
</dbReference>
<dbReference type="Pfam" id="PF04931">
    <property type="entry name" value="DNA_pol_phi"/>
    <property type="match status" value="1"/>
</dbReference>
<accession>A0A8J2Q0M5</accession>
<comment type="caution">
    <text evidence="4">The sequence shown here is derived from an EMBL/GenBank/DDBJ whole genome shotgun (WGS) entry which is preliminary data.</text>
</comment>
<dbReference type="GO" id="GO:0003714">
    <property type="term" value="F:transcription corepressor activity"/>
    <property type="evidence" value="ECO:0007669"/>
    <property type="project" value="TreeGrafter"/>
</dbReference>